<feature type="modified residue" description="4-aspartylphosphate" evidence="9">
    <location>
        <position position="1228"/>
    </location>
</feature>
<comment type="caution">
    <text evidence="13">The sequence shown here is derived from an EMBL/GenBank/DDBJ whole genome shotgun (WGS) entry which is preliminary data.</text>
</comment>
<keyword evidence="4" id="KW-0808">Transferase</keyword>
<gene>
    <name evidence="13" type="ORF">IAB78_00715</name>
</gene>
<reference evidence="13" key="2">
    <citation type="journal article" date="2021" name="PeerJ">
        <title>Extensive microbial diversity within the chicken gut microbiome revealed by metagenomics and culture.</title>
        <authorList>
            <person name="Gilroy R."/>
            <person name="Ravi A."/>
            <person name="Getino M."/>
            <person name="Pursley I."/>
            <person name="Horton D.L."/>
            <person name="Alikhan N.F."/>
            <person name="Baker D."/>
            <person name="Gharbi K."/>
            <person name="Hall N."/>
            <person name="Watson M."/>
            <person name="Adriaenssens E.M."/>
            <person name="Foster-Nyarko E."/>
            <person name="Jarju S."/>
            <person name="Secka A."/>
            <person name="Antonio M."/>
            <person name="Oren A."/>
            <person name="Chaudhuri R.R."/>
            <person name="La Ragione R."/>
            <person name="Hildebrand F."/>
            <person name="Pallen M.J."/>
        </authorList>
    </citation>
    <scope>NUCLEOTIDE SEQUENCE</scope>
    <source>
        <strain evidence="13">B2-16538</strain>
    </source>
</reference>
<dbReference type="CDD" id="cd17574">
    <property type="entry name" value="REC_OmpR"/>
    <property type="match status" value="1"/>
</dbReference>
<dbReference type="InterPro" id="IPR011006">
    <property type="entry name" value="CheY-like_superfamily"/>
</dbReference>
<comment type="catalytic activity">
    <reaction evidence="1">
        <text>ATP + protein L-histidine = ADP + protein N-phospho-L-histidine.</text>
        <dbReference type="EC" id="2.7.13.3"/>
    </reaction>
</comment>
<dbReference type="PROSITE" id="PS01124">
    <property type="entry name" value="HTH_ARAC_FAMILY_2"/>
    <property type="match status" value="1"/>
</dbReference>
<feature type="non-terminal residue" evidence="13">
    <location>
        <position position="1415"/>
    </location>
</feature>
<dbReference type="GO" id="GO:0005524">
    <property type="term" value="F:ATP binding"/>
    <property type="evidence" value="ECO:0007669"/>
    <property type="project" value="UniProtKB-KW"/>
</dbReference>
<dbReference type="EMBL" id="JADILX010000015">
    <property type="protein sequence ID" value="MBO8484932.1"/>
    <property type="molecule type" value="Genomic_DNA"/>
</dbReference>
<dbReference type="SMART" id="SM00388">
    <property type="entry name" value="HisKA"/>
    <property type="match status" value="1"/>
</dbReference>
<dbReference type="InterPro" id="IPR013783">
    <property type="entry name" value="Ig-like_fold"/>
</dbReference>
<keyword evidence="5" id="KW-0547">Nucleotide-binding</keyword>
<evidence type="ECO:0000256" key="4">
    <source>
        <dbReference type="ARBA" id="ARBA00022679"/>
    </source>
</evidence>
<keyword evidence="6" id="KW-0418">Kinase</keyword>
<dbReference type="PANTHER" id="PTHR43547">
    <property type="entry name" value="TWO-COMPONENT HISTIDINE KINASE"/>
    <property type="match status" value="1"/>
</dbReference>
<dbReference type="InterPro" id="IPR015943">
    <property type="entry name" value="WD40/YVTN_repeat-like_dom_sf"/>
</dbReference>
<evidence type="ECO:0000313" key="13">
    <source>
        <dbReference type="EMBL" id="MBO8484932.1"/>
    </source>
</evidence>
<dbReference type="InterPro" id="IPR011123">
    <property type="entry name" value="Y_Y_Y"/>
</dbReference>
<organism evidence="13 14">
    <name type="scientific">Candidatus Cryptobacteroides excrementavium</name>
    <dbReference type="NCBI Taxonomy" id="2840759"/>
    <lineage>
        <taxon>Bacteria</taxon>
        <taxon>Pseudomonadati</taxon>
        <taxon>Bacteroidota</taxon>
        <taxon>Bacteroidia</taxon>
        <taxon>Bacteroidales</taxon>
        <taxon>Candidatus Cryptobacteroides</taxon>
    </lineage>
</organism>
<dbReference type="SMART" id="SM00387">
    <property type="entry name" value="HATPase_c"/>
    <property type="match status" value="1"/>
</dbReference>
<evidence type="ECO:0000259" key="11">
    <source>
        <dbReference type="PROSITE" id="PS50109"/>
    </source>
</evidence>
<dbReference type="InterPro" id="IPR011110">
    <property type="entry name" value="Reg_prop"/>
</dbReference>
<dbReference type="Pfam" id="PF00512">
    <property type="entry name" value="HisKA"/>
    <property type="match status" value="1"/>
</dbReference>
<evidence type="ECO:0000259" key="10">
    <source>
        <dbReference type="PROSITE" id="PS01124"/>
    </source>
</evidence>
<dbReference type="Pfam" id="PF07495">
    <property type="entry name" value="Y_Y_Y"/>
    <property type="match status" value="1"/>
</dbReference>
<dbReference type="GO" id="GO:0043565">
    <property type="term" value="F:sequence-specific DNA binding"/>
    <property type="evidence" value="ECO:0007669"/>
    <property type="project" value="InterPro"/>
</dbReference>
<evidence type="ECO:0000256" key="3">
    <source>
        <dbReference type="ARBA" id="ARBA00022553"/>
    </source>
</evidence>
<proteinExistence type="predicted"/>
<evidence type="ECO:0000313" key="14">
    <source>
        <dbReference type="Proteomes" id="UP000823750"/>
    </source>
</evidence>
<dbReference type="Pfam" id="PF07494">
    <property type="entry name" value="Reg_prop"/>
    <property type="match status" value="3"/>
</dbReference>
<dbReference type="InterPro" id="IPR003661">
    <property type="entry name" value="HisK_dim/P_dom"/>
</dbReference>
<feature type="domain" description="HTH araC/xylS-type" evidence="10">
    <location>
        <begin position="1344"/>
        <end position="1415"/>
    </location>
</feature>
<evidence type="ECO:0000256" key="5">
    <source>
        <dbReference type="ARBA" id="ARBA00022741"/>
    </source>
</evidence>
<feature type="domain" description="Histidine kinase" evidence="11">
    <location>
        <begin position="919"/>
        <end position="1138"/>
    </location>
</feature>
<dbReference type="InterPro" id="IPR003594">
    <property type="entry name" value="HATPase_dom"/>
</dbReference>
<dbReference type="InterPro" id="IPR036097">
    <property type="entry name" value="HisK_dim/P_sf"/>
</dbReference>
<protein>
    <recommendedName>
        <fullName evidence="2">histidine kinase</fullName>
        <ecNumber evidence="2">2.7.13.3</ecNumber>
    </recommendedName>
</protein>
<accession>A0A9D9J2V0</accession>
<name>A0A9D9J2V0_9BACT</name>
<dbReference type="Gene3D" id="2.60.40.10">
    <property type="entry name" value="Immunoglobulins"/>
    <property type="match status" value="1"/>
</dbReference>
<dbReference type="Gene3D" id="3.30.565.10">
    <property type="entry name" value="Histidine kinase-like ATPase, C-terminal domain"/>
    <property type="match status" value="1"/>
</dbReference>
<dbReference type="SUPFAM" id="SSF63829">
    <property type="entry name" value="Calcium-dependent phosphotriesterase"/>
    <property type="match status" value="4"/>
</dbReference>
<evidence type="ECO:0000256" key="9">
    <source>
        <dbReference type="PROSITE-ProRule" id="PRU00169"/>
    </source>
</evidence>
<dbReference type="InterPro" id="IPR036890">
    <property type="entry name" value="HATPase_C_sf"/>
</dbReference>
<dbReference type="Pfam" id="PF02518">
    <property type="entry name" value="HATPase_c"/>
    <property type="match status" value="1"/>
</dbReference>
<reference evidence="13" key="1">
    <citation type="submission" date="2020-10" db="EMBL/GenBank/DDBJ databases">
        <authorList>
            <person name="Gilroy R."/>
        </authorList>
    </citation>
    <scope>NUCLEOTIDE SEQUENCE</scope>
    <source>
        <strain evidence="13">B2-16538</strain>
    </source>
</reference>
<dbReference type="GO" id="GO:0003700">
    <property type="term" value="F:DNA-binding transcription factor activity"/>
    <property type="evidence" value="ECO:0007669"/>
    <property type="project" value="InterPro"/>
</dbReference>
<dbReference type="InterPro" id="IPR005467">
    <property type="entry name" value="His_kinase_dom"/>
</dbReference>
<dbReference type="FunFam" id="3.30.565.10:FF:000037">
    <property type="entry name" value="Hybrid sensor histidine kinase/response regulator"/>
    <property type="match status" value="1"/>
</dbReference>
<dbReference type="SUPFAM" id="SSF47384">
    <property type="entry name" value="Homodimeric domain of signal transducing histidine kinase"/>
    <property type="match status" value="1"/>
</dbReference>
<dbReference type="PROSITE" id="PS50110">
    <property type="entry name" value="RESPONSE_REGULATORY"/>
    <property type="match status" value="1"/>
</dbReference>
<dbReference type="PROSITE" id="PS50109">
    <property type="entry name" value="HIS_KIN"/>
    <property type="match status" value="1"/>
</dbReference>
<dbReference type="PRINTS" id="PR00344">
    <property type="entry name" value="BCTRLSENSOR"/>
</dbReference>
<dbReference type="SUPFAM" id="SSF52172">
    <property type="entry name" value="CheY-like"/>
    <property type="match status" value="1"/>
</dbReference>
<evidence type="ECO:0000256" key="6">
    <source>
        <dbReference type="ARBA" id="ARBA00022777"/>
    </source>
</evidence>
<evidence type="ECO:0000256" key="1">
    <source>
        <dbReference type="ARBA" id="ARBA00000085"/>
    </source>
</evidence>
<dbReference type="EC" id="2.7.13.3" evidence="2"/>
<dbReference type="Proteomes" id="UP000823750">
    <property type="component" value="Unassembled WGS sequence"/>
</dbReference>
<dbReference type="Gene3D" id="1.10.287.130">
    <property type="match status" value="1"/>
</dbReference>
<dbReference type="GO" id="GO:0000155">
    <property type="term" value="F:phosphorelay sensor kinase activity"/>
    <property type="evidence" value="ECO:0007669"/>
    <property type="project" value="InterPro"/>
</dbReference>
<dbReference type="PANTHER" id="PTHR43547:SF2">
    <property type="entry name" value="HYBRID SIGNAL TRANSDUCTION HISTIDINE KINASE C"/>
    <property type="match status" value="1"/>
</dbReference>
<keyword evidence="7" id="KW-0067">ATP-binding</keyword>
<dbReference type="InterPro" id="IPR018060">
    <property type="entry name" value="HTH_AraC"/>
</dbReference>
<sequence>MGKKTIMIFSILLLVLLVTAPAAVLRSAPLDCIFEHYSSEDGLSHNSISDIHQDRTGYIWLCTWYGLSRFDGNRFVNYTILPGDYTNLSHNRILSIDEDMAGALWITTYDYRLFRFDPVKEKFTAIPDDVMDMNLGNVQVKLFHCDRAGNTWVSLDGAGLCRISPSLESKAYFGNGDNIVGRHVKAIYEDSDGAIYTVSELGITVIRDGEPFLLSRSSGAVSFSEFGSRLYFLSGDQLLSIDRKTGQQSKVSLAEYASGRATAMSLSGSGDSRCLYIGFSDNAVASVDTSSLSLDVHRTDMGRVRYLFPDSEGLLWVATERTGIWSYNPEKSAFRHYEHPRNVMSYYVDSLAMVKEHDGQLWIKMNNYGFGYYDRENDTIVPLDNVKDGEKCRFMNGVACFEVDSTGVVWFSTVMRGLERVTVVAPKVEVTVPPTRSADELSSSEVRAVFRDSRDNVWVATKSRELYLYAPDMSSCHRFPDSWGLGNIYSIFEDSSGNIWLGTKGDGLVRLTRTGQGYRVSRRCRHDCSDRTSVSSDNIYSITQDRDGRMWFGTYGGGISMLSSPDAIDFNTVYDSFPDYPLGHGDRVRYVHCMPDGRMLVATIAGLIWFWPQDKPELISFHSVRKVPGDIHSLGNNDIIYIFDDNDGNTWLCTFGGGINRIGFDGDNARFDVISAADGLSSNIVLSAVCAENGDIWLATETGISKISGQGQSVTNYTKYDGLIPTTFSEATCARLKDGTLVFGTYDHLYRIDPDDFVYTPEPLMLVLSGLSIDGKRVSLGERIEIPHDASFFRIDFSSLNYRLQGMVNCSYMLDGYDKDWIAGQTSSATYSGIPPGKYVFRVKASSSHGNDADMDEVSIGLRVRPAAWNCLAARLAYAVACLLVVAILIKMFLTSMKLRNDVRLEQNLNNLKVRFFTNISHELRTPLTLILGGIDDIRKHVPEGDRSEYSANMVYKNARRMMSLVDQLLDIRRIVSGKMRLKVSHLDAVQMLRSVYDDFKDMAAERNMELSLTLPADSLMVWGDAGRLEALVYNLVSNAFKYTADGGRIEVAIFYKEGAGEYTIMVKDNGIGVPKDKRTAIFEMFVQASDASFRDMSSSGVGLSFCKEIVQMHGGRIWVESQIGKGSRFYVTLPVGKEHFSEETAEFVEDAAETADAGEQSGLGRYRLTPTFPADALKVLVVEDNAELRVYIYNCLINRYDVHDASNGKEALDLIAGGWMPDMIVTDLMMPEMDGIEFINRIRADFNTSHIPVIMITAKHENDTHVKAMKYGADGYIAKPFTMELLTARIENLLDRRKALISRLSVAVSGTAAGSRGAGSRQQKIDISPDEIVITDRDEELIKKVMKWLEDNVSDSDVTVDNLASYVGMGRTSMYNKLKGLTGKSPVELIQEFRLEKATYYLKSGQYSVSETSY</sequence>
<dbReference type="SMART" id="SM00448">
    <property type="entry name" value="REC"/>
    <property type="match status" value="1"/>
</dbReference>
<evidence type="ECO:0000256" key="2">
    <source>
        <dbReference type="ARBA" id="ARBA00012438"/>
    </source>
</evidence>
<dbReference type="Pfam" id="PF00072">
    <property type="entry name" value="Response_reg"/>
    <property type="match status" value="1"/>
</dbReference>
<dbReference type="InterPro" id="IPR001789">
    <property type="entry name" value="Sig_transdc_resp-reg_receiver"/>
</dbReference>
<dbReference type="SUPFAM" id="SSF55874">
    <property type="entry name" value="ATPase domain of HSP90 chaperone/DNA topoisomerase II/histidine kinase"/>
    <property type="match status" value="1"/>
</dbReference>
<dbReference type="Gene3D" id="2.130.10.10">
    <property type="entry name" value="YVTN repeat-like/Quinoprotein amine dehydrogenase"/>
    <property type="match status" value="3"/>
</dbReference>
<dbReference type="Gene3D" id="1.10.10.60">
    <property type="entry name" value="Homeodomain-like"/>
    <property type="match status" value="1"/>
</dbReference>
<dbReference type="CDD" id="cd00075">
    <property type="entry name" value="HATPase"/>
    <property type="match status" value="1"/>
</dbReference>
<evidence type="ECO:0000259" key="12">
    <source>
        <dbReference type="PROSITE" id="PS50110"/>
    </source>
</evidence>
<evidence type="ECO:0000256" key="7">
    <source>
        <dbReference type="ARBA" id="ARBA00022840"/>
    </source>
</evidence>
<evidence type="ECO:0000256" key="8">
    <source>
        <dbReference type="ARBA" id="ARBA00023012"/>
    </source>
</evidence>
<feature type="domain" description="Response regulatory" evidence="12">
    <location>
        <begin position="1179"/>
        <end position="1295"/>
    </location>
</feature>
<dbReference type="InterPro" id="IPR004358">
    <property type="entry name" value="Sig_transdc_His_kin-like_C"/>
</dbReference>
<keyword evidence="8" id="KW-0902">Two-component regulatory system</keyword>
<keyword evidence="3 9" id="KW-0597">Phosphoprotein</keyword>
<dbReference type="CDD" id="cd00082">
    <property type="entry name" value="HisKA"/>
    <property type="match status" value="1"/>
</dbReference>
<dbReference type="Gene3D" id="3.40.50.2300">
    <property type="match status" value="1"/>
</dbReference>